<evidence type="ECO:0000259" key="1">
    <source>
        <dbReference type="Pfam" id="PF08241"/>
    </source>
</evidence>
<dbReference type="AlphaFoldDB" id="A0A8E7B0T8"/>
<evidence type="ECO:0000313" key="2">
    <source>
        <dbReference type="EMBL" id="QVV88221.1"/>
    </source>
</evidence>
<dbReference type="CDD" id="cd02440">
    <property type="entry name" value="AdoMet_MTases"/>
    <property type="match status" value="1"/>
</dbReference>
<evidence type="ECO:0000313" key="3">
    <source>
        <dbReference type="Proteomes" id="UP000680656"/>
    </source>
</evidence>
<protein>
    <submittedName>
        <fullName evidence="2">Methyltransferase domain-containing protein</fullName>
    </submittedName>
</protein>
<dbReference type="PANTHER" id="PTHR43591">
    <property type="entry name" value="METHYLTRANSFERASE"/>
    <property type="match status" value="1"/>
</dbReference>
<sequence>MENISQDQVIRNYKQEIENYWTKDCSFYDNYPEHGLTKKEEELWEEFLHAEIGNKPLKILDVGTGTGSISLILSKLGHDVTGIDLSPGMLSVCERKAGERGLTLDLHVGDAEALPFPDNNFDMITSRWVLWTLLQPEIAINEWKRVIKPGGKILAFDVKTHDFGNITMMNKFRQFISKKLISIQDGRKPDSYSYKQEITDSLPLSYRNPDCFDSQVLLFKNADLREISVKIVEPLTVMQHEKLDKPWRYKIGRRKYGDWHCISGKKTE</sequence>
<dbReference type="KEGG" id="mrtj:KHC33_12915"/>
<dbReference type="RefSeq" id="WP_214419037.1">
    <property type="nucleotide sequence ID" value="NZ_CP075546.1"/>
</dbReference>
<keyword evidence="2" id="KW-0808">Transferase</keyword>
<dbReference type="SUPFAM" id="SSF53335">
    <property type="entry name" value="S-adenosyl-L-methionine-dependent methyltransferases"/>
    <property type="match status" value="1"/>
</dbReference>
<dbReference type="Pfam" id="PF08241">
    <property type="entry name" value="Methyltransf_11"/>
    <property type="match status" value="1"/>
</dbReference>
<keyword evidence="3" id="KW-1185">Reference proteome</keyword>
<proteinExistence type="predicted"/>
<dbReference type="GeneID" id="65098101"/>
<gene>
    <name evidence="2" type="ORF">KHC33_12915</name>
</gene>
<accession>A0A8E7B0T8</accession>
<reference evidence="2 3" key="1">
    <citation type="submission" date="2021-05" db="EMBL/GenBank/DDBJ databases">
        <title>A novel Methanospirillum isolate from a pyrite-forming mixed culture.</title>
        <authorList>
            <person name="Bunk B."/>
            <person name="Sproer C."/>
            <person name="Spring S."/>
            <person name="Pester M."/>
        </authorList>
    </citation>
    <scope>NUCLEOTIDE SEQUENCE [LARGE SCALE GENOMIC DNA]</scope>
    <source>
        <strain evidence="2 3">J.3.6.1-F.2.7.3</strain>
    </source>
</reference>
<dbReference type="EMBL" id="CP075546">
    <property type="protein sequence ID" value="QVV88221.1"/>
    <property type="molecule type" value="Genomic_DNA"/>
</dbReference>
<dbReference type="GO" id="GO:0032259">
    <property type="term" value="P:methylation"/>
    <property type="evidence" value="ECO:0007669"/>
    <property type="project" value="UniProtKB-KW"/>
</dbReference>
<dbReference type="PANTHER" id="PTHR43591:SF24">
    <property type="entry name" value="2-METHOXY-6-POLYPRENYL-1,4-BENZOQUINOL METHYLASE, MITOCHONDRIAL"/>
    <property type="match status" value="1"/>
</dbReference>
<dbReference type="InterPro" id="IPR013216">
    <property type="entry name" value="Methyltransf_11"/>
</dbReference>
<feature type="domain" description="Methyltransferase type 11" evidence="1">
    <location>
        <begin position="60"/>
        <end position="154"/>
    </location>
</feature>
<dbReference type="GO" id="GO:0008757">
    <property type="term" value="F:S-adenosylmethionine-dependent methyltransferase activity"/>
    <property type="evidence" value="ECO:0007669"/>
    <property type="project" value="InterPro"/>
</dbReference>
<dbReference type="InterPro" id="IPR029063">
    <property type="entry name" value="SAM-dependent_MTases_sf"/>
</dbReference>
<organism evidence="2 3">
    <name type="scientific">Methanospirillum purgamenti</name>
    <dbReference type="NCBI Taxonomy" id="2834276"/>
    <lineage>
        <taxon>Archaea</taxon>
        <taxon>Methanobacteriati</taxon>
        <taxon>Methanobacteriota</taxon>
        <taxon>Stenosarchaea group</taxon>
        <taxon>Methanomicrobia</taxon>
        <taxon>Methanomicrobiales</taxon>
        <taxon>Methanospirillaceae</taxon>
        <taxon>Methanospirillum</taxon>
    </lineage>
</organism>
<dbReference type="Gene3D" id="3.40.50.150">
    <property type="entry name" value="Vaccinia Virus protein VP39"/>
    <property type="match status" value="1"/>
</dbReference>
<dbReference type="Proteomes" id="UP000680656">
    <property type="component" value="Chromosome"/>
</dbReference>
<keyword evidence="2" id="KW-0489">Methyltransferase</keyword>
<name>A0A8E7B0T8_9EURY</name>